<dbReference type="PROSITE" id="PS50262">
    <property type="entry name" value="G_PROTEIN_RECEP_F1_2"/>
    <property type="match status" value="1"/>
</dbReference>
<dbReference type="InterPro" id="IPR019430">
    <property type="entry name" value="7TM_GPCR_serpentine_rcpt_Srx"/>
</dbReference>
<dbReference type="GO" id="GO:0016020">
    <property type="term" value="C:membrane"/>
    <property type="evidence" value="ECO:0007669"/>
    <property type="project" value="UniProtKB-SubCell"/>
</dbReference>
<feature type="domain" description="G-protein coupled receptors family 1 profile" evidence="6">
    <location>
        <begin position="18"/>
        <end position="137"/>
    </location>
</feature>
<evidence type="ECO:0000313" key="8">
    <source>
        <dbReference type="WBParaSite" id="ALUE_0000003801-mRNA-1"/>
    </source>
</evidence>
<dbReference type="Pfam" id="PF10328">
    <property type="entry name" value="7TM_GPCR_Srx"/>
    <property type="match status" value="1"/>
</dbReference>
<evidence type="ECO:0000256" key="5">
    <source>
        <dbReference type="SAM" id="Phobius"/>
    </source>
</evidence>
<dbReference type="SUPFAM" id="SSF81321">
    <property type="entry name" value="Family A G protein-coupled receptor-like"/>
    <property type="match status" value="1"/>
</dbReference>
<keyword evidence="2 5" id="KW-0812">Transmembrane</keyword>
<proteinExistence type="predicted"/>
<keyword evidence="3 5" id="KW-1133">Transmembrane helix</keyword>
<evidence type="ECO:0000256" key="3">
    <source>
        <dbReference type="ARBA" id="ARBA00022989"/>
    </source>
</evidence>
<accession>A0A0M3HEV2</accession>
<reference evidence="8" key="1">
    <citation type="submission" date="2017-02" db="UniProtKB">
        <authorList>
            <consortium name="WormBaseParasite"/>
        </authorList>
    </citation>
    <scope>IDENTIFICATION</scope>
</reference>
<dbReference type="Proteomes" id="UP000036681">
    <property type="component" value="Unplaced"/>
</dbReference>
<name>A0A0M3HEV2_ASCLU</name>
<feature type="transmembrane region" description="Helical" evidence="5">
    <location>
        <begin position="35"/>
        <end position="58"/>
    </location>
</feature>
<feature type="transmembrane region" description="Helical" evidence="5">
    <location>
        <begin position="6"/>
        <end position="28"/>
    </location>
</feature>
<comment type="subcellular location">
    <subcellularLocation>
        <location evidence="1">Membrane</location>
    </subcellularLocation>
</comment>
<sequence>MIFHIVWKLLLALIVFILDVLCAIIILCDKVFRHAVPFLLIVTILLLDALSLLTIIIYDAPSQIIGRPLFGDPYTAVIVLITSVVWFMELLLLPTLALTHYSALCWPMWFRRLNVKHVIILLLILLLVSLALTAPLFTPCCGFKFYVPGFYWSFDEEKPGTPIYNQFNLYLQAFALGTMLLFDFAIVYNLAMLKRKKFISEGVTFVRTAKVYIDIVAICPTLATLMYSRRDFLLTEVVMSGKV</sequence>
<evidence type="ECO:0000256" key="2">
    <source>
        <dbReference type="ARBA" id="ARBA00022692"/>
    </source>
</evidence>
<evidence type="ECO:0000313" key="7">
    <source>
        <dbReference type="Proteomes" id="UP000036681"/>
    </source>
</evidence>
<keyword evidence="7" id="KW-1185">Reference proteome</keyword>
<evidence type="ECO:0000256" key="4">
    <source>
        <dbReference type="ARBA" id="ARBA00023136"/>
    </source>
</evidence>
<protein>
    <submittedName>
        <fullName evidence="8">G_PROTEIN_RECEP_F1_2 domain-containing protein</fullName>
    </submittedName>
</protein>
<evidence type="ECO:0000259" key="6">
    <source>
        <dbReference type="PROSITE" id="PS50262"/>
    </source>
</evidence>
<dbReference type="InterPro" id="IPR017452">
    <property type="entry name" value="GPCR_Rhodpsn_7TM"/>
</dbReference>
<feature type="transmembrane region" description="Helical" evidence="5">
    <location>
        <begin position="211"/>
        <end position="228"/>
    </location>
</feature>
<dbReference type="WBParaSite" id="ALUE_0000003801-mRNA-1">
    <property type="protein sequence ID" value="ALUE_0000003801-mRNA-1"/>
    <property type="gene ID" value="ALUE_0000003801"/>
</dbReference>
<evidence type="ECO:0000256" key="1">
    <source>
        <dbReference type="ARBA" id="ARBA00004370"/>
    </source>
</evidence>
<dbReference type="AlphaFoldDB" id="A0A0M3HEV2"/>
<feature type="transmembrane region" description="Helical" evidence="5">
    <location>
        <begin position="119"/>
        <end position="147"/>
    </location>
</feature>
<keyword evidence="4 5" id="KW-0472">Membrane</keyword>
<dbReference type="Gene3D" id="1.20.1070.10">
    <property type="entry name" value="Rhodopsin 7-helix transmembrane proteins"/>
    <property type="match status" value="1"/>
</dbReference>
<feature type="transmembrane region" description="Helical" evidence="5">
    <location>
        <begin position="167"/>
        <end position="190"/>
    </location>
</feature>
<organism evidence="7 8">
    <name type="scientific">Ascaris lumbricoides</name>
    <name type="common">Giant roundworm</name>
    <dbReference type="NCBI Taxonomy" id="6252"/>
    <lineage>
        <taxon>Eukaryota</taxon>
        <taxon>Metazoa</taxon>
        <taxon>Ecdysozoa</taxon>
        <taxon>Nematoda</taxon>
        <taxon>Chromadorea</taxon>
        <taxon>Rhabditida</taxon>
        <taxon>Spirurina</taxon>
        <taxon>Ascaridomorpha</taxon>
        <taxon>Ascaridoidea</taxon>
        <taxon>Ascarididae</taxon>
        <taxon>Ascaris</taxon>
    </lineage>
</organism>
<feature type="transmembrane region" description="Helical" evidence="5">
    <location>
        <begin position="78"/>
        <end position="98"/>
    </location>
</feature>